<organism evidence="3 4">
    <name type="scientific">Halteria grandinella</name>
    <dbReference type="NCBI Taxonomy" id="5974"/>
    <lineage>
        <taxon>Eukaryota</taxon>
        <taxon>Sar</taxon>
        <taxon>Alveolata</taxon>
        <taxon>Ciliophora</taxon>
        <taxon>Intramacronucleata</taxon>
        <taxon>Spirotrichea</taxon>
        <taxon>Stichotrichia</taxon>
        <taxon>Sporadotrichida</taxon>
        <taxon>Halteriidae</taxon>
        <taxon>Halteria</taxon>
    </lineage>
</organism>
<proteinExistence type="predicted"/>
<dbReference type="PROSITE" id="PS50119">
    <property type="entry name" value="ZF_BBOX"/>
    <property type="match status" value="1"/>
</dbReference>
<dbReference type="SMART" id="SM00336">
    <property type="entry name" value="BBOX"/>
    <property type="match status" value="1"/>
</dbReference>
<reference evidence="3" key="1">
    <citation type="submission" date="2019-06" db="EMBL/GenBank/DDBJ databases">
        <authorList>
            <person name="Zheng W."/>
        </authorList>
    </citation>
    <scope>NUCLEOTIDE SEQUENCE</scope>
    <source>
        <strain evidence="3">QDHG01</strain>
    </source>
</reference>
<keyword evidence="1" id="KW-0479">Metal-binding</keyword>
<dbReference type="PANTHER" id="PTHR24103">
    <property type="entry name" value="E3 UBIQUITIN-PROTEIN LIGASE TRIM"/>
    <property type="match status" value="1"/>
</dbReference>
<dbReference type="EMBL" id="RRYP01031184">
    <property type="protein sequence ID" value="TNV71004.1"/>
    <property type="molecule type" value="Genomic_DNA"/>
</dbReference>
<protein>
    <recommendedName>
        <fullName evidence="2">B box-type domain-containing protein</fullName>
    </recommendedName>
</protein>
<dbReference type="OrthoDB" id="76105at2759"/>
<keyword evidence="4" id="KW-1185">Reference proteome</keyword>
<keyword evidence="1" id="KW-0862">Zinc</keyword>
<dbReference type="AlphaFoldDB" id="A0A8J8N9X2"/>
<dbReference type="CDD" id="cd19756">
    <property type="entry name" value="Bbox2"/>
    <property type="match status" value="1"/>
</dbReference>
<dbReference type="SUPFAM" id="SSF57845">
    <property type="entry name" value="B-box zinc-binding domain"/>
    <property type="match status" value="1"/>
</dbReference>
<evidence type="ECO:0000259" key="2">
    <source>
        <dbReference type="PROSITE" id="PS50119"/>
    </source>
</evidence>
<dbReference type="GO" id="GO:0008270">
    <property type="term" value="F:zinc ion binding"/>
    <property type="evidence" value="ECO:0007669"/>
    <property type="project" value="UniProtKB-KW"/>
</dbReference>
<evidence type="ECO:0000256" key="1">
    <source>
        <dbReference type="PROSITE-ProRule" id="PRU00024"/>
    </source>
</evidence>
<evidence type="ECO:0000313" key="3">
    <source>
        <dbReference type="EMBL" id="TNV71004.1"/>
    </source>
</evidence>
<name>A0A8J8N9X2_HALGN</name>
<comment type="caution">
    <text evidence="3">The sequence shown here is derived from an EMBL/GenBank/DDBJ whole genome shotgun (WGS) entry which is preliminary data.</text>
</comment>
<evidence type="ECO:0000313" key="4">
    <source>
        <dbReference type="Proteomes" id="UP000785679"/>
    </source>
</evidence>
<accession>A0A8J8N9X2</accession>
<gene>
    <name evidence="3" type="ORF">FGO68_gene8232</name>
</gene>
<dbReference type="Proteomes" id="UP000785679">
    <property type="component" value="Unassembled WGS sequence"/>
</dbReference>
<dbReference type="InterPro" id="IPR050143">
    <property type="entry name" value="TRIM/RBCC"/>
</dbReference>
<feature type="domain" description="B box-type" evidence="2">
    <location>
        <begin position="36"/>
        <end position="77"/>
    </location>
</feature>
<dbReference type="Gene3D" id="3.30.160.60">
    <property type="entry name" value="Classic Zinc Finger"/>
    <property type="match status" value="1"/>
</dbReference>
<dbReference type="InterPro" id="IPR000315">
    <property type="entry name" value="Znf_B-box"/>
</dbReference>
<keyword evidence="1" id="KW-0863">Zinc-finger</keyword>
<dbReference type="Pfam" id="PF00643">
    <property type="entry name" value="zf-B_box"/>
    <property type="match status" value="1"/>
</dbReference>
<sequence>MVVKQKFQFPMSRQSTRNEDDIAYQVQLNNLLQCDTPNDLCSEHLEKLEIVCLTDQVRICTRCALFGAHRHHEVRSVDDVVREITQKAENIMSVYQKILAKQSELTEQKYFDPLQERFQAVLNESRGTVKERFKELHELLDLKEQRLLEQLAALTQSLEQQAKRQVKESLQQSLSQAELWKITAKDRLVYFSTKTENGELALDLLNNSDFACVDKGKGIFEELEKTQKQLDLKVQHIKIKKLKVDLKKPDIDKFFDNLFTITLQLSNANSASKTNSLNESTILQKNESFSRLSGQDIFSSFCQEEPMLLKDISIADWSETLTDEPTVVKQSHTQEEIGNKTKLEVKDVQPVSSSQSLQSTTPTKLQIKHLKGSFQQPSPGRKEFEQVTSLRQGVSPNTKIQECKKKKMFKINEKFENVWQAFKSDNLEIADFSSAGNNQLTQISVMMDYCVLEIY</sequence>